<reference evidence="2 3" key="1">
    <citation type="submission" date="2020-04" db="EMBL/GenBank/DDBJ databases">
        <authorList>
            <person name="Hogendoorn C."/>
        </authorList>
    </citation>
    <scope>NUCLEOTIDE SEQUENCE [LARGE SCALE GENOMIC DNA]</scope>
    <source>
        <strain evidence="2">COOX1</strain>
    </source>
</reference>
<protein>
    <submittedName>
        <fullName evidence="2">Ferredoxin, plant-type (Modular protein)</fullName>
    </submittedName>
</protein>
<dbReference type="AlphaFoldDB" id="A0A6F9ECC8"/>
<organism evidence="2 3">
    <name type="scientific">Kyrpidia spormannii</name>
    <dbReference type="NCBI Taxonomy" id="2055160"/>
    <lineage>
        <taxon>Bacteria</taxon>
        <taxon>Bacillati</taxon>
        <taxon>Bacillota</taxon>
        <taxon>Bacilli</taxon>
        <taxon>Bacillales</taxon>
        <taxon>Alicyclobacillaceae</taxon>
        <taxon>Kyrpidia</taxon>
    </lineage>
</organism>
<sequence length="156" mass="16623">MANEYRIFVANKSREYLCRHGQNILSSSIEQGVRVIKRGCLGGGCGFCKIRVEAGQYELGKVSIKALPAEERKEGFVLACKTAFVRSGYSRLGGLKVGDMGRLNAIECAGQTGGTGPGATLGLGDEKRVRGSDRADPAISARPLSAQIPQDGIRHL</sequence>
<name>A0A6F9ECC8_9BACL</name>
<evidence type="ECO:0000259" key="1">
    <source>
        <dbReference type="PROSITE" id="PS51085"/>
    </source>
</evidence>
<evidence type="ECO:0000313" key="2">
    <source>
        <dbReference type="EMBL" id="CAB3394142.1"/>
    </source>
</evidence>
<dbReference type="Proteomes" id="UP000502196">
    <property type="component" value="Chromosome"/>
</dbReference>
<evidence type="ECO:0000313" key="3">
    <source>
        <dbReference type="Proteomes" id="UP000502196"/>
    </source>
</evidence>
<dbReference type="PROSITE" id="PS51085">
    <property type="entry name" value="2FE2S_FER_2"/>
    <property type="match status" value="1"/>
</dbReference>
<feature type="domain" description="2Fe-2S ferredoxin-type" evidence="1">
    <location>
        <begin position="3"/>
        <end position="103"/>
    </location>
</feature>
<dbReference type="InterPro" id="IPR036010">
    <property type="entry name" value="2Fe-2S_ferredoxin-like_sf"/>
</dbReference>
<dbReference type="InterPro" id="IPR001041">
    <property type="entry name" value="2Fe-2S_ferredoxin-type"/>
</dbReference>
<dbReference type="Gene3D" id="3.10.20.30">
    <property type="match status" value="1"/>
</dbReference>
<dbReference type="EMBL" id="LR792683">
    <property type="protein sequence ID" value="CAB3394142.1"/>
    <property type="molecule type" value="Genomic_DNA"/>
</dbReference>
<dbReference type="InterPro" id="IPR012675">
    <property type="entry name" value="Beta-grasp_dom_sf"/>
</dbReference>
<dbReference type="Pfam" id="PF00111">
    <property type="entry name" value="Fer2"/>
    <property type="match status" value="1"/>
</dbReference>
<gene>
    <name evidence="2" type="ORF">COOX1_2266</name>
</gene>
<dbReference type="GO" id="GO:0051536">
    <property type="term" value="F:iron-sulfur cluster binding"/>
    <property type="evidence" value="ECO:0007669"/>
    <property type="project" value="InterPro"/>
</dbReference>
<dbReference type="SUPFAM" id="SSF54292">
    <property type="entry name" value="2Fe-2S ferredoxin-like"/>
    <property type="match status" value="1"/>
</dbReference>
<accession>A0A6F9ECC8</accession>
<proteinExistence type="predicted"/>